<proteinExistence type="predicted"/>
<gene>
    <name evidence="1" type="ORF">C2G38_2178602</name>
</gene>
<evidence type="ECO:0000313" key="2">
    <source>
        <dbReference type="Proteomes" id="UP000266673"/>
    </source>
</evidence>
<sequence length="205" mass="24517">MCTIRIVVKGFTSTNSYNHNPHLTQMLKFAKTTAQYEILIEANRKFRWTEFDPSQDARTILAVQNIKNWSTNSNKLLSAIRNYIEDAPNLELYADDPLYYLDEWKKLNEINLPKKELPFNQQAIKVWFEENENEIEENCKQLVQDIRHIWSNSYYQERSSLINESTFTHDILSLSSIINFISFRFFKRWDQAKSISAKEHRVRIW</sequence>
<reference evidence="1 2" key="1">
    <citation type="submission" date="2018-06" db="EMBL/GenBank/DDBJ databases">
        <title>Comparative genomics reveals the genomic features of Rhizophagus irregularis, R. cerebriforme, R. diaphanum and Gigaspora rosea, and their symbiotic lifestyle signature.</title>
        <authorList>
            <person name="Morin E."/>
            <person name="San Clemente H."/>
            <person name="Chen E.C.H."/>
            <person name="De La Providencia I."/>
            <person name="Hainaut M."/>
            <person name="Kuo A."/>
            <person name="Kohler A."/>
            <person name="Murat C."/>
            <person name="Tang N."/>
            <person name="Roy S."/>
            <person name="Loubradou J."/>
            <person name="Henrissat B."/>
            <person name="Grigoriev I.V."/>
            <person name="Corradi N."/>
            <person name="Roux C."/>
            <person name="Martin F.M."/>
        </authorList>
    </citation>
    <scope>NUCLEOTIDE SEQUENCE [LARGE SCALE GENOMIC DNA]</scope>
    <source>
        <strain evidence="1 2">DAOM 194757</strain>
    </source>
</reference>
<dbReference type="EMBL" id="QKWP01000402">
    <property type="protein sequence ID" value="RIB20712.1"/>
    <property type="molecule type" value="Genomic_DNA"/>
</dbReference>
<dbReference type="OrthoDB" id="2445186at2759"/>
<dbReference type="Proteomes" id="UP000266673">
    <property type="component" value="Unassembled WGS sequence"/>
</dbReference>
<comment type="caution">
    <text evidence="1">The sequence shown here is derived from an EMBL/GenBank/DDBJ whole genome shotgun (WGS) entry which is preliminary data.</text>
</comment>
<dbReference type="AlphaFoldDB" id="A0A397VFE4"/>
<keyword evidence="2" id="KW-1185">Reference proteome</keyword>
<name>A0A397VFE4_9GLOM</name>
<protein>
    <submittedName>
        <fullName evidence="1">Uncharacterized protein</fullName>
    </submittedName>
</protein>
<accession>A0A397VFE4</accession>
<organism evidence="1 2">
    <name type="scientific">Gigaspora rosea</name>
    <dbReference type="NCBI Taxonomy" id="44941"/>
    <lineage>
        <taxon>Eukaryota</taxon>
        <taxon>Fungi</taxon>
        <taxon>Fungi incertae sedis</taxon>
        <taxon>Mucoromycota</taxon>
        <taxon>Glomeromycotina</taxon>
        <taxon>Glomeromycetes</taxon>
        <taxon>Diversisporales</taxon>
        <taxon>Gigasporaceae</taxon>
        <taxon>Gigaspora</taxon>
    </lineage>
</organism>
<evidence type="ECO:0000313" key="1">
    <source>
        <dbReference type="EMBL" id="RIB20712.1"/>
    </source>
</evidence>